<reference evidence="6 7" key="1">
    <citation type="journal article" date="2016" name="Genome Announc.">
        <title>Draft Genome Sequence of 'Halomonas chromatireducens' Strain AGD 8-3, a Haloalkaliphilic Chromate- and Selenite-Reducing Gammaproteobacterium.</title>
        <authorList>
            <person name="Sharko F.S."/>
            <person name="Shapovalova A.A."/>
            <person name="Tsygankova S.V."/>
            <person name="Komova A.V."/>
            <person name="Boulygina E.S."/>
            <person name="Teslyuk A.B."/>
            <person name="Gotovtsev P.M."/>
            <person name="Namsaraev Z.B."/>
            <person name="Khijniak T.V."/>
            <person name="Nedoluzhko A.V."/>
            <person name="Vasilov R.G."/>
        </authorList>
    </citation>
    <scope>NUCLEOTIDE SEQUENCE [LARGE SCALE GENOMIC DNA]</scope>
    <source>
        <strain evidence="6 7">AGD 8-3</strain>
    </source>
</reference>
<accession>A0A109UNG3</accession>
<comment type="similarity">
    <text evidence="1">Belongs to the ABC transporter superfamily.</text>
</comment>
<reference evidence="6 7" key="2">
    <citation type="submission" date="2016-02" db="EMBL/GenBank/DDBJ databases">
        <authorList>
            <person name="Wen L."/>
            <person name="He K."/>
            <person name="Yang H."/>
        </authorList>
    </citation>
    <scope>NUCLEOTIDE SEQUENCE [LARGE SCALE GENOMIC DNA]</scope>
    <source>
        <strain evidence="6 7">AGD 8-3</strain>
    </source>
</reference>
<dbReference type="PROSITE" id="PS00211">
    <property type="entry name" value="ABC_TRANSPORTER_1"/>
    <property type="match status" value="1"/>
</dbReference>
<dbReference type="EC" id="3.6.3.34" evidence="6"/>
<dbReference type="PROSITE" id="PS50893">
    <property type="entry name" value="ABC_TRANSPORTER_2"/>
    <property type="match status" value="1"/>
</dbReference>
<dbReference type="InterPro" id="IPR003593">
    <property type="entry name" value="AAA+_ATPase"/>
</dbReference>
<dbReference type="PANTHER" id="PTHR42734:SF5">
    <property type="entry name" value="IRON TRANSPORT SYSTEM ATP-BINDING PROTEIN HI_0361-RELATED"/>
    <property type="match status" value="1"/>
</dbReference>
<evidence type="ECO:0000313" key="7">
    <source>
        <dbReference type="Proteomes" id="UP000063387"/>
    </source>
</evidence>
<evidence type="ECO:0000256" key="2">
    <source>
        <dbReference type="ARBA" id="ARBA00022448"/>
    </source>
</evidence>
<organism evidence="6 7">
    <name type="scientific">Halomonas chromatireducens</name>
    <dbReference type="NCBI Taxonomy" id="507626"/>
    <lineage>
        <taxon>Bacteria</taxon>
        <taxon>Pseudomonadati</taxon>
        <taxon>Pseudomonadota</taxon>
        <taxon>Gammaproteobacteria</taxon>
        <taxon>Oceanospirillales</taxon>
        <taxon>Halomonadaceae</taxon>
        <taxon>Halomonas</taxon>
    </lineage>
</organism>
<dbReference type="EMBL" id="CP014226">
    <property type="protein sequence ID" value="AMD02674.1"/>
    <property type="molecule type" value="Genomic_DNA"/>
</dbReference>
<evidence type="ECO:0000259" key="5">
    <source>
        <dbReference type="PROSITE" id="PS50893"/>
    </source>
</evidence>
<sequence>MPFLSDVAFRHTPTDAGRRTAGRTLAGRLLGGRVVGLMEQEATSRLQLHDLQLAQANRTVLEHVDGRFRDGAITALVGANGTGKSTLIQGIMGMLKPVAGRVACSVPKERRAWLPQQLALDLTFPMSVEELVMTGSWPSHGALVGYCARHYRRGREVMARLGISHLAHRPLGELSGGQRQRALIGRTLMQEAELLLLDEPFANVDSETVDVLMTVLRDMAASGATLIVVLHDMEQLSRLADEVVVLANGHAHWTSPQAIAEGHAPVAGTARLTLGIPGVSTC</sequence>
<dbReference type="SMART" id="SM00382">
    <property type="entry name" value="AAA"/>
    <property type="match status" value="1"/>
</dbReference>
<dbReference type="AlphaFoldDB" id="A0A109UNG3"/>
<dbReference type="InterPro" id="IPR017871">
    <property type="entry name" value="ABC_transporter-like_CS"/>
</dbReference>
<dbReference type="GO" id="GO:0016887">
    <property type="term" value="F:ATP hydrolysis activity"/>
    <property type="evidence" value="ECO:0007669"/>
    <property type="project" value="InterPro"/>
</dbReference>
<evidence type="ECO:0000256" key="3">
    <source>
        <dbReference type="ARBA" id="ARBA00022741"/>
    </source>
</evidence>
<dbReference type="KEGG" id="hco:LOKO_03634"/>
<name>A0A109UNG3_9GAMM</name>
<evidence type="ECO:0000256" key="4">
    <source>
        <dbReference type="ARBA" id="ARBA00022840"/>
    </source>
</evidence>
<dbReference type="InterPro" id="IPR027417">
    <property type="entry name" value="P-loop_NTPase"/>
</dbReference>
<dbReference type="STRING" id="507626.LOKO_03634"/>
<proteinExistence type="inferred from homology"/>
<protein>
    <submittedName>
        <fullName evidence="6">Iron(3+)-hydroxamate import ATP-binding protein FhuC</fullName>
        <ecNumber evidence="6">3.6.3.34</ecNumber>
    </submittedName>
</protein>
<keyword evidence="2" id="KW-0813">Transport</keyword>
<dbReference type="SUPFAM" id="SSF52540">
    <property type="entry name" value="P-loop containing nucleoside triphosphate hydrolases"/>
    <property type="match status" value="1"/>
</dbReference>
<dbReference type="Gene3D" id="3.40.50.300">
    <property type="entry name" value="P-loop containing nucleotide triphosphate hydrolases"/>
    <property type="match status" value="1"/>
</dbReference>
<dbReference type="InterPro" id="IPR003439">
    <property type="entry name" value="ABC_transporter-like_ATP-bd"/>
</dbReference>
<keyword evidence="3" id="KW-0547">Nucleotide-binding</keyword>
<dbReference type="PATRIC" id="fig|507626.3.peg.3636"/>
<gene>
    <name evidence="6" type="primary">fhuC_2</name>
    <name evidence="6" type="ORF">LOKO_03634</name>
</gene>
<keyword evidence="4 6" id="KW-0067">ATP-binding</keyword>
<dbReference type="InterPro" id="IPR050153">
    <property type="entry name" value="Metal_Ion_Import_ABC"/>
</dbReference>
<dbReference type="Pfam" id="PF00005">
    <property type="entry name" value="ABC_tran"/>
    <property type="match status" value="1"/>
</dbReference>
<dbReference type="GO" id="GO:0005524">
    <property type="term" value="F:ATP binding"/>
    <property type="evidence" value="ECO:0007669"/>
    <property type="project" value="UniProtKB-KW"/>
</dbReference>
<feature type="domain" description="ABC transporter" evidence="5">
    <location>
        <begin position="46"/>
        <end position="273"/>
    </location>
</feature>
<dbReference type="Proteomes" id="UP000063387">
    <property type="component" value="Chromosome"/>
</dbReference>
<evidence type="ECO:0000256" key="1">
    <source>
        <dbReference type="ARBA" id="ARBA00005417"/>
    </source>
</evidence>
<keyword evidence="7" id="KW-1185">Reference proteome</keyword>
<evidence type="ECO:0000313" key="6">
    <source>
        <dbReference type="EMBL" id="AMD02674.1"/>
    </source>
</evidence>
<dbReference type="PANTHER" id="PTHR42734">
    <property type="entry name" value="METAL TRANSPORT SYSTEM ATP-BINDING PROTEIN TM_0124-RELATED"/>
    <property type="match status" value="1"/>
</dbReference>
<keyword evidence="6" id="KW-0378">Hydrolase</keyword>